<organism evidence="2 3">
    <name type="scientific">Tetrahymena thermophila (strain SB210)</name>
    <dbReference type="NCBI Taxonomy" id="312017"/>
    <lineage>
        <taxon>Eukaryota</taxon>
        <taxon>Sar</taxon>
        <taxon>Alveolata</taxon>
        <taxon>Ciliophora</taxon>
        <taxon>Intramacronucleata</taxon>
        <taxon>Oligohymenophorea</taxon>
        <taxon>Hymenostomatida</taxon>
        <taxon>Tetrahymenina</taxon>
        <taxon>Tetrahymenidae</taxon>
        <taxon>Tetrahymena</taxon>
    </lineage>
</organism>
<reference evidence="3" key="1">
    <citation type="journal article" date="2006" name="PLoS Biol.">
        <title>Macronuclear genome sequence of the ciliate Tetrahymena thermophila, a model eukaryote.</title>
        <authorList>
            <person name="Eisen J.A."/>
            <person name="Coyne R.S."/>
            <person name="Wu M."/>
            <person name="Wu D."/>
            <person name="Thiagarajan M."/>
            <person name="Wortman J.R."/>
            <person name="Badger J.H."/>
            <person name="Ren Q."/>
            <person name="Amedeo P."/>
            <person name="Jones K.M."/>
            <person name="Tallon L.J."/>
            <person name="Delcher A.L."/>
            <person name="Salzberg S.L."/>
            <person name="Silva J.C."/>
            <person name="Haas B.J."/>
            <person name="Majoros W.H."/>
            <person name="Farzad M."/>
            <person name="Carlton J.M."/>
            <person name="Smith R.K. Jr."/>
            <person name="Garg J."/>
            <person name="Pearlman R.E."/>
            <person name="Karrer K.M."/>
            <person name="Sun L."/>
            <person name="Manning G."/>
            <person name="Elde N.C."/>
            <person name="Turkewitz A.P."/>
            <person name="Asai D.J."/>
            <person name="Wilkes D.E."/>
            <person name="Wang Y."/>
            <person name="Cai H."/>
            <person name="Collins K."/>
            <person name="Stewart B.A."/>
            <person name="Lee S.R."/>
            <person name="Wilamowska K."/>
            <person name="Weinberg Z."/>
            <person name="Ruzzo W.L."/>
            <person name="Wloga D."/>
            <person name="Gaertig J."/>
            <person name="Frankel J."/>
            <person name="Tsao C.-C."/>
            <person name="Gorovsky M.A."/>
            <person name="Keeling P.J."/>
            <person name="Waller R.F."/>
            <person name="Patron N.J."/>
            <person name="Cherry J.M."/>
            <person name="Stover N.A."/>
            <person name="Krieger C.J."/>
            <person name="del Toro C."/>
            <person name="Ryder H.F."/>
            <person name="Williamson S.C."/>
            <person name="Barbeau R.A."/>
            <person name="Hamilton E.P."/>
            <person name="Orias E."/>
        </authorList>
    </citation>
    <scope>NUCLEOTIDE SEQUENCE [LARGE SCALE GENOMIC DNA]</scope>
    <source>
        <strain evidence="3">SB210</strain>
    </source>
</reference>
<dbReference type="HOGENOM" id="CLU_229621_0_0_1"/>
<sequence length="2358" mass="262082">MKDRPFSQKSILSYLICITVIGISNLVSCGQINGWDIIVDYSNRNLISQYTFVFTLQTPLDSSDLIQITMPYAIQTSVNANIAVGLTATLGPISYSTCSANDTLTTTNPSQYINPSAQQAVTIFAQTASSTVYQFQLYASLQAGVEYALILQSNNQPVSQPVGITNYISMVTISGQSFGGNPIIYDRNDLFSAFALSDNAASNLVIGYQVDSSIQNNFQAQYQVFVDIMNNVNGQGGSLYEIKFGQGNSSPFSFVSKNDGTLTSLCQSVGKQTNAYVVNALPADQYSCIVQNNLVSIQVYPTLLQDSRLRFAIYVANPIYAFSAGENLVVSRLKINTRNVLEMGQSPKFLYVQGIQLLSSSMKIGWGLDETVTPAPNQVMPIFTNAATVGTASTYNSIQFQFSLQTSTPAGLQVQLTFNVGTSTSATPNQATVLQGSIIHNFPEIPGTSRTECGILNDGPTRVIKCFNVGQMIAKQNYFIGFKIMFVNGATIGPDFSKVSIFLLNPNNNMLPFTDAIVQNQVITKTSSIVLVPNKSYFLAGSESTAISSQVITNQANAVYNPFSDATNGILGIVPEKTYNTPQKLIFCMQLTPTDITNINDAASPPTSQRAGYYLVTNSRVIQFQQKGLAIDQYGNLQSSQVISSNTNLAADQYQSLELGQYSRLKVQTSKMADIANMFSGGMIFAIRTVFVRMHASLYADDNSLDFYFFFYDNIQNYQPQFKFAIIYNAYTINTPKPKNLRYSLVNFYGGLNSNNDGTNVPTFIRLAGYLSSTDFTDGNQRLFVFFTGLNFFSDSPTTINYSTQCTSSVGATPTLCRGFNNLNQQTQNIYQNYNFMQRVEVQFPTTVPTGSGSPFELLIPVQTITGITQVTLFIATMKYQEMIPTSPLEQAAMKNYFFQPSTVFRLTGSNNLQDTTQFISFQQLQANTVPLTNNYMLTGILRIDSYGMNLQNNYVGQLAPQISINARHTETTTVVGTNTGSSDTPQNGAGFTFVTSYDFRGAQQNYYWQGGLPSNIRKCLSFQYNQNQGSSTQNWRYGFFCAMEVGTTATVSQVNVTNFQLPQTLGLYLPSSTSFAYSTSNGQIATLLYQQQNIGNPNEIQVTLNTASPTIRLWAKNIRIVWTFTTTNPLPSNGYVKIVFKDPITLIGLATTTCKFQTSIPHNCIVSQPTGQNQVILFQFQSLSSGTNILPGGFMQIFHYGNDAPTQPQSNNLFLIQTMTKDQVLIDQTQASLQYPSYLNYNNLATQKPLILIDGYLDIDYPYYSAESTVRISFNTNDQRGLLQSEIIQVNFNSDLAAANINTVNLQIQCQIWQGGSVSNYFSFATIANTAANNFKVSFQVKKDISYSGSNYFTVICRNIILPSSSFTNSPSIALYKSDGTTIIQLPATLTIPNMQASAKATTPVTLSKSNFNTYGSICTLTFSFVANSVTQGTNFFLIRFANAYLPQLVQDASLQCLINSQISPCSISSPYNLIISNVPTNLSTFSVSIAGVQLPSIASPDPNLNTFFISLVNQQNNVGQQLVPVTYSSVNDIASNIQPNNNFFITGIQLANTNVQQQNTLTFNFTFPIGFFTQGTAYQFYITFPSQWKYLLQFYTPQITLRRINTNQFLKLTTTVSTFITLALTWSDVANTAVEPFTLVLSNIANPQNPLCILPKQWVFHVQSGTGTQTLYARSVAINNQIPYFKFNYHQSTLVLNWKYPDTSNTFTVNKGPFKTLITLNIVNNQRFQYPLKIALKDDSLFGIIPQRPFAAPGASQLSFYIYAKTQTPTSNYVVYFLKSYDNFNSYSTIPICNVNLVQIQQNIVFSNANTPFYVPKNGYSNPLIVSFQQQGFVITQDVSVTLTVLQSSTYDISVVNSSGTLSATATKTISSSNTNQSIVFKFQAGLNSIVGTQVYVQLTVNSNNNYFGLPQNLLLEVNQISYSGVQFRMLSPQLDQVNSTFVLYRPYCPQYGVIYYKVELTNVYSLSTTTTTTQPQSYYDQLRAEIISRAETFYNFQSNTQQQLQYGFALSNPNAQYTQILISNLMSSKNYTISSICLNNFNQQSVNILSYQITTANNGGIITKIPLTFNTPIDLPNKIKLACYISTFLHIPPTSVYTDDRVTCDNYLNQYDFGNSQGNIANVKQNPRSSLTIYFIPDWNSPQDYVTQILLSAVQVQTFVFSLKKFITDYSNYYFTEWDLNLPQSSLSYPFTGLSQVGTLSQVQKTTQYPTINEQYYIDVNQVSSTLNITQIRITANGFLYVGLDNQLTDTTQQSAFDSYTSYSLIQGKNYQSKDMPYGVQISFTNSTKYSQFLFNNLNGNQFQLYMAVSEEDPSPYAMKSTLRKTKVYGFQTQIISSNLLTHFLFLLIGLIIVY</sequence>
<keyword evidence="1 2" id="KW-0812">Transmembrane</keyword>
<dbReference type="Proteomes" id="UP000009168">
    <property type="component" value="Unassembled WGS sequence"/>
</dbReference>
<evidence type="ECO:0000313" key="2">
    <source>
        <dbReference type="EMBL" id="EAS05883.1"/>
    </source>
</evidence>
<evidence type="ECO:0000256" key="1">
    <source>
        <dbReference type="SAM" id="Phobius"/>
    </source>
</evidence>
<dbReference type="EMBL" id="GG662317">
    <property type="protein sequence ID" value="EAS05883.1"/>
    <property type="molecule type" value="Genomic_DNA"/>
</dbReference>
<dbReference type="InParanoid" id="Q24DN0"/>
<proteinExistence type="predicted"/>
<accession>Q24DN0</accession>
<feature type="transmembrane region" description="Helical" evidence="1">
    <location>
        <begin position="2338"/>
        <end position="2357"/>
    </location>
</feature>
<dbReference type="OrthoDB" id="290667at2759"/>
<keyword evidence="1" id="KW-1133">Transmembrane helix</keyword>
<keyword evidence="3" id="KW-1185">Reference proteome</keyword>
<protein>
    <submittedName>
        <fullName evidence="2">Transmembrane protein, putative</fullName>
    </submittedName>
</protein>
<keyword evidence="1" id="KW-0472">Membrane</keyword>
<dbReference type="eggNOG" id="ENOG502R2J9">
    <property type="taxonomic scope" value="Eukaryota"/>
</dbReference>
<dbReference type="RefSeq" id="XP_001026128.1">
    <property type="nucleotide sequence ID" value="XM_001026128.1"/>
</dbReference>
<evidence type="ECO:0000313" key="3">
    <source>
        <dbReference type="Proteomes" id="UP000009168"/>
    </source>
</evidence>
<gene>
    <name evidence="2" type="ORF">TTHERM_01144910</name>
</gene>
<dbReference type="GeneID" id="7837173"/>
<name>Q24DN0_TETTS</name>
<dbReference type="KEGG" id="tet:TTHERM_01144910"/>